<name>A0A2T2WSY8_9FIRM</name>
<dbReference type="AlphaFoldDB" id="A0A2T2WSY8"/>
<protein>
    <submittedName>
        <fullName evidence="1">Uncharacterized protein</fullName>
    </submittedName>
</protein>
<evidence type="ECO:0000313" key="2">
    <source>
        <dbReference type="Proteomes" id="UP000242699"/>
    </source>
</evidence>
<comment type="caution">
    <text evidence="1">The sequence shown here is derived from an EMBL/GenBank/DDBJ whole genome shotgun (WGS) entry which is preliminary data.</text>
</comment>
<accession>A0A2T2WSY8</accession>
<gene>
    <name evidence="1" type="ORF">C7B43_17060</name>
</gene>
<evidence type="ECO:0000313" key="1">
    <source>
        <dbReference type="EMBL" id="PSR25361.1"/>
    </source>
</evidence>
<dbReference type="EMBL" id="PXYT01000056">
    <property type="protein sequence ID" value="PSR25361.1"/>
    <property type="molecule type" value="Genomic_DNA"/>
</dbReference>
<proteinExistence type="predicted"/>
<reference evidence="1 2" key="1">
    <citation type="journal article" date="2014" name="BMC Genomics">
        <title>Comparison of environmental and isolate Sulfobacillus genomes reveals diverse carbon, sulfur, nitrogen, and hydrogen metabolisms.</title>
        <authorList>
            <person name="Justice N.B."/>
            <person name="Norman A."/>
            <person name="Brown C.T."/>
            <person name="Singh A."/>
            <person name="Thomas B.C."/>
            <person name="Banfield J.F."/>
        </authorList>
    </citation>
    <scope>NUCLEOTIDE SEQUENCE [LARGE SCALE GENOMIC DNA]</scope>
    <source>
        <strain evidence="1">AMDSBA1</strain>
    </source>
</reference>
<sequence length="65" mass="7440">MIIPFKYRMDVPISNSLAGKLSNYAQDMQTDEESIILEALTMYLESEPCQLIHTPRITAGLRPRK</sequence>
<organism evidence="1 2">
    <name type="scientific">Sulfobacillus benefaciens</name>
    <dbReference type="NCBI Taxonomy" id="453960"/>
    <lineage>
        <taxon>Bacteria</taxon>
        <taxon>Bacillati</taxon>
        <taxon>Bacillota</taxon>
        <taxon>Clostridia</taxon>
        <taxon>Eubacteriales</taxon>
        <taxon>Clostridiales Family XVII. Incertae Sedis</taxon>
        <taxon>Sulfobacillus</taxon>
    </lineage>
</organism>
<dbReference type="Proteomes" id="UP000242699">
    <property type="component" value="Unassembled WGS sequence"/>
</dbReference>